<dbReference type="RefSeq" id="WP_013161035.1">
    <property type="nucleotide sequence ID" value="NZ_CCYN01000033.1"/>
</dbReference>
<evidence type="ECO:0000256" key="3">
    <source>
        <dbReference type="ARBA" id="ARBA00022679"/>
    </source>
</evidence>
<dbReference type="GO" id="GO:0004479">
    <property type="term" value="F:methionyl-tRNA formyltransferase activity"/>
    <property type="evidence" value="ECO:0007669"/>
    <property type="project" value="UniProtKB-UniRule"/>
</dbReference>
<reference evidence="8 9" key="1">
    <citation type="submission" date="2016-09" db="EMBL/GenBank/DDBJ databases">
        <authorList>
            <person name="Laine KS P."/>
        </authorList>
    </citation>
    <scope>NUCLEOTIDE SEQUENCE [LARGE SCALE GENOMIC DNA]</scope>
    <source>
        <strain evidence="8">PFRJS-23</strain>
    </source>
</reference>
<dbReference type="Pfam" id="PF02911">
    <property type="entry name" value="Formyl_trans_C"/>
    <property type="match status" value="1"/>
</dbReference>
<feature type="domain" description="Formyl transferase N-terminal" evidence="6">
    <location>
        <begin position="1"/>
        <end position="178"/>
    </location>
</feature>
<evidence type="ECO:0000313" key="8">
    <source>
        <dbReference type="EMBL" id="SCQ78459.1"/>
    </source>
</evidence>
<dbReference type="InterPro" id="IPR044135">
    <property type="entry name" value="Met-tRNA-FMT_C"/>
</dbReference>
<protein>
    <recommendedName>
        <fullName evidence="2 5">Methionyl-tRNA formyltransferase</fullName>
        <ecNumber evidence="2 5">2.1.2.9</ecNumber>
    </recommendedName>
</protein>
<keyword evidence="4 5" id="KW-0648">Protein biosynthesis</keyword>
<dbReference type="OMA" id="GITTMLM"/>
<name>A0A0A8QD87_9ACTN</name>
<evidence type="ECO:0000256" key="4">
    <source>
        <dbReference type="ARBA" id="ARBA00022917"/>
    </source>
</evidence>
<organism evidence="8 9">
    <name type="scientific">Propionibacterium freudenreichii</name>
    <dbReference type="NCBI Taxonomy" id="1744"/>
    <lineage>
        <taxon>Bacteria</taxon>
        <taxon>Bacillati</taxon>
        <taxon>Actinomycetota</taxon>
        <taxon>Actinomycetes</taxon>
        <taxon>Propionibacteriales</taxon>
        <taxon>Propionibacteriaceae</taxon>
        <taxon>Propionibacterium</taxon>
    </lineage>
</organism>
<dbReference type="EMBL" id="LT618793">
    <property type="protein sequence ID" value="SCQ78459.1"/>
    <property type="molecule type" value="Genomic_DNA"/>
</dbReference>
<evidence type="ECO:0000259" key="6">
    <source>
        <dbReference type="Pfam" id="PF00551"/>
    </source>
</evidence>
<feature type="binding site" evidence="5">
    <location>
        <begin position="109"/>
        <end position="112"/>
    </location>
    <ligand>
        <name>(6S)-5,6,7,8-tetrahydrofolate</name>
        <dbReference type="ChEBI" id="CHEBI:57453"/>
    </ligand>
</feature>
<dbReference type="HAMAP" id="MF_00182">
    <property type="entry name" value="Formyl_trans"/>
    <property type="match status" value="1"/>
</dbReference>
<feature type="domain" description="Formyl transferase C-terminal" evidence="7">
    <location>
        <begin position="202"/>
        <end position="301"/>
    </location>
</feature>
<comment type="function">
    <text evidence="5">Attaches a formyl group to the free amino group of methionyl-tRNA(fMet). The formyl group appears to play a dual role in the initiator identity of N-formylmethionyl-tRNA by promoting its recognition by IF2 and preventing the misappropriation of this tRNA by the elongation apparatus.</text>
</comment>
<dbReference type="PANTHER" id="PTHR11138:SF5">
    <property type="entry name" value="METHIONYL-TRNA FORMYLTRANSFERASE, MITOCHONDRIAL"/>
    <property type="match status" value="1"/>
</dbReference>
<evidence type="ECO:0000256" key="2">
    <source>
        <dbReference type="ARBA" id="ARBA00012261"/>
    </source>
</evidence>
<accession>A0A0A8QD87</accession>
<dbReference type="AlphaFoldDB" id="A0A0A8QD87"/>
<evidence type="ECO:0000256" key="1">
    <source>
        <dbReference type="ARBA" id="ARBA00010699"/>
    </source>
</evidence>
<dbReference type="SUPFAM" id="SSF53328">
    <property type="entry name" value="Formyltransferase"/>
    <property type="match status" value="1"/>
</dbReference>
<evidence type="ECO:0000259" key="7">
    <source>
        <dbReference type="Pfam" id="PF02911"/>
    </source>
</evidence>
<keyword evidence="3 5" id="KW-0808">Transferase</keyword>
<dbReference type="InterPro" id="IPR005793">
    <property type="entry name" value="Formyl_trans_C"/>
</dbReference>
<dbReference type="InterPro" id="IPR041711">
    <property type="entry name" value="Met-tRNA-FMT_N"/>
</dbReference>
<dbReference type="SUPFAM" id="SSF50486">
    <property type="entry name" value="FMT C-terminal domain-like"/>
    <property type="match status" value="1"/>
</dbReference>
<dbReference type="NCBIfam" id="TIGR00460">
    <property type="entry name" value="fmt"/>
    <property type="match status" value="1"/>
</dbReference>
<dbReference type="InterPro" id="IPR002376">
    <property type="entry name" value="Formyl_transf_N"/>
</dbReference>
<dbReference type="CDD" id="cd08646">
    <property type="entry name" value="FMT_core_Met-tRNA-FMT_N"/>
    <property type="match status" value="1"/>
</dbReference>
<comment type="similarity">
    <text evidence="1 5">Belongs to the Fmt family.</text>
</comment>
<dbReference type="FunFam" id="3.40.50.12230:FF:000001">
    <property type="entry name" value="Methionyl-tRNA formyltransferase"/>
    <property type="match status" value="1"/>
</dbReference>
<dbReference type="InterPro" id="IPR005794">
    <property type="entry name" value="Fmt"/>
</dbReference>
<gene>
    <name evidence="5" type="primary">fmt</name>
    <name evidence="8" type="ORF">PFR_JS23_1099</name>
</gene>
<dbReference type="Proteomes" id="UP000250080">
    <property type="component" value="Chromosome I"/>
</dbReference>
<dbReference type="GO" id="GO:0005829">
    <property type="term" value="C:cytosol"/>
    <property type="evidence" value="ECO:0007669"/>
    <property type="project" value="TreeGrafter"/>
</dbReference>
<dbReference type="Gene3D" id="3.40.50.12230">
    <property type="match status" value="1"/>
</dbReference>
<evidence type="ECO:0000313" key="9">
    <source>
        <dbReference type="Proteomes" id="UP000250080"/>
    </source>
</evidence>
<dbReference type="CDD" id="cd08704">
    <property type="entry name" value="Met_tRNA_FMT_C"/>
    <property type="match status" value="1"/>
</dbReference>
<sequence length="315" mass="33319">MRIVFAGTPDLAVPSLRALSRAGHEIAAVVTRPDARSGRGKQLVSSPVARAAEEMGIAVLKPEHPRDPGFADQLARLSPRACAVVAYGGLLPQSLLDLVPDGWINLHFSLLPAWRGAAPVQRALMAGDTQTGVTTFRIVKKLDAGPLYRSVRVPIGPDETAGELLDRLSVIGADVLVETFADITAGLEPVEQDDDGVSIAAKVSVDDARIDWRQPAARIVNLVRGTNPAPGAWSVLSGRHFKVLRVAPAGDTGAGTALLPGELRATNKHLWVGCGDGAVELIQVRDFGKKSMSGADWARGARPTPGIRFEAADHE</sequence>
<evidence type="ECO:0000256" key="5">
    <source>
        <dbReference type="HAMAP-Rule" id="MF_00182"/>
    </source>
</evidence>
<proteinExistence type="inferred from homology"/>
<dbReference type="InterPro" id="IPR036477">
    <property type="entry name" value="Formyl_transf_N_sf"/>
</dbReference>
<dbReference type="Pfam" id="PF00551">
    <property type="entry name" value="Formyl_trans_N"/>
    <property type="match status" value="1"/>
</dbReference>
<dbReference type="OrthoDB" id="9802815at2"/>
<dbReference type="EC" id="2.1.2.9" evidence="2 5"/>
<dbReference type="InterPro" id="IPR011034">
    <property type="entry name" value="Formyl_transferase-like_C_sf"/>
</dbReference>
<dbReference type="PANTHER" id="PTHR11138">
    <property type="entry name" value="METHIONYL-TRNA FORMYLTRANSFERASE"/>
    <property type="match status" value="1"/>
</dbReference>
<comment type="catalytic activity">
    <reaction evidence="5">
        <text>L-methionyl-tRNA(fMet) + (6R)-10-formyltetrahydrofolate = N-formyl-L-methionyl-tRNA(fMet) + (6S)-5,6,7,8-tetrahydrofolate + H(+)</text>
        <dbReference type="Rhea" id="RHEA:24380"/>
        <dbReference type="Rhea" id="RHEA-COMP:9952"/>
        <dbReference type="Rhea" id="RHEA-COMP:9953"/>
        <dbReference type="ChEBI" id="CHEBI:15378"/>
        <dbReference type="ChEBI" id="CHEBI:57453"/>
        <dbReference type="ChEBI" id="CHEBI:78530"/>
        <dbReference type="ChEBI" id="CHEBI:78844"/>
        <dbReference type="ChEBI" id="CHEBI:195366"/>
        <dbReference type="EC" id="2.1.2.9"/>
    </reaction>
</comment>